<keyword evidence="4" id="KW-0853">WD repeat</keyword>
<dbReference type="Gene3D" id="2.130.10.10">
    <property type="entry name" value="YVTN repeat-like/Quinoprotein amine dehydrogenase"/>
    <property type="match status" value="1"/>
</dbReference>
<dbReference type="Proteomes" id="UP000038040">
    <property type="component" value="Unplaced"/>
</dbReference>
<dbReference type="SUPFAM" id="SSF69322">
    <property type="entry name" value="Tricorn protease domain 2"/>
    <property type="match status" value="1"/>
</dbReference>
<proteinExistence type="predicted"/>
<evidence type="ECO:0000313" key="8">
    <source>
        <dbReference type="Proteomes" id="UP000038040"/>
    </source>
</evidence>
<evidence type="ECO:0000313" key="9">
    <source>
        <dbReference type="WBParaSite" id="DME_0000359501-mRNA-1"/>
    </source>
</evidence>
<dbReference type="InterPro" id="IPR053826">
    <property type="entry name" value="WDR75"/>
</dbReference>
<accession>A0A0N4U950</accession>
<evidence type="ECO:0000256" key="3">
    <source>
        <dbReference type="ARBA" id="ARBA00022552"/>
    </source>
</evidence>
<evidence type="ECO:0000256" key="1">
    <source>
        <dbReference type="ARBA" id="ARBA00004604"/>
    </source>
</evidence>
<keyword evidence="2" id="KW-0690">Ribosome biogenesis</keyword>
<dbReference type="GO" id="GO:2000234">
    <property type="term" value="P:positive regulation of rRNA processing"/>
    <property type="evidence" value="ECO:0007669"/>
    <property type="project" value="TreeGrafter"/>
</dbReference>
<dbReference type="GO" id="GO:0006364">
    <property type="term" value="P:rRNA processing"/>
    <property type="evidence" value="ECO:0007669"/>
    <property type="project" value="UniProtKB-KW"/>
</dbReference>
<evidence type="ECO:0000256" key="2">
    <source>
        <dbReference type="ARBA" id="ARBA00022517"/>
    </source>
</evidence>
<evidence type="ECO:0000256" key="4">
    <source>
        <dbReference type="ARBA" id="ARBA00022574"/>
    </source>
</evidence>
<evidence type="ECO:0000256" key="5">
    <source>
        <dbReference type="ARBA" id="ARBA00022737"/>
    </source>
</evidence>
<dbReference type="PANTHER" id="PTHR44215:SF1">
    <property type="entry name" value="WD REPEAT-CONTAINING PROTEIN 75"/>
    <property type="match status" value="1"/>
</dbReference>
<keyword evidence="6" id="KW-0804">Transcription</keyword>
<sequence length="651" mass="72847">LKRSLSFSVYVKKKGMQLDIDWNALEQQKSFGFDLADIAITFSSDNKKAFIVSHSDVIGIDIERGSRQQIFRHSESVVFTYFEDTAKLITYTANGLRYEWNTNYGVELCRKDLNVKNLFSCYHCNNSVIVLDKNDFHELKIKQILLNDFSVKVLLKTPPHNIRRSQVALADDYLIVADGLYIIKYCYTGGVQKFKFTGKITFMDPSLVEFVNVVAKNGLVAAALSFGRVFVWFVVRNKEIGTYFQSIHWHKSAPCLVLTPSGSLVTGGGEGVVNKYKLSKTKSGEKALFLPRLQAPVSKLSISNDGSILAVALVDNSVHFVILSTMTVLSSAPTILCSPQGSLIPLTIDPLFPEYLVYSARPGVIQWFDPTTLLTVAVADISMQNPIDGSNPSYPEPFGFIDVCAIALSKKMVVTAECSVNFPIPHNRIQFWRRKEEIGALALDYSYTCGNIQIVIIRGSLDDDLFFIADAKGCFSYWKRMDNEPAKWYHGSKMHWMQAEIICASQICNSFISLIHKLSCGNSVLAVWDVIHHQRKARPVYIYEGDSTLVASEWCAAPNSHLLLIVTKAFIATMDSYSFALIWVVIEADLDIGITSHFSFSSSPQGELTIFDAKSSKVFKQIKLNGLPKNVVAICKDDDFKIVAVFEKVYI</sequence>
<dbReference type="GO" id="GO:0003723">
    <property type="term" value="F:RNA binding"/>
    <property type="evidence" value="ECO:0007669"/>
    <property type="project" value="InterPro"/>
</dbReference>
<dbReference type="SUPFAM" id="SSF50993">
    <property type="entry name" value="Peptidase/esterase 'gauge' domain"/>
    <property type="match status" value="1"/>
</dbReference>
<keyword evidence="5" id="KW-0677">Repeat</keyword>
<organism evidence="8 9">
    <name type="scientific">Dracunculus medinensis</name>
    <name type="common">Guinea worm</name>
    <dbReference type="NCBI Taxonomy" id="318479"/>
    <lineage>
        <taxon>Eukaryota</taxon>
        <taxon>Metazoa</taxon>
        <taxon>Ecdysozoa</taxon>
        <taxon>Nematoda</taxon>
        <taxon>Chromadorea</taxon>
        <taxon>Rhabditida</taxon>
        <taxon>Spirurina</taxon>
        <taxon>Dracunculoidea</taxon>
        <taxon>Dracunculidae</taxon>
        <taxon>Dracunculus</taxon>
    </lineage>
</organism>
<dbReference type="GO" id="GO:0032040">
    <property type="term" value="C:small-subunit processome"/>
    <property type="evidence" value="ECO:0007669"/>
    <property type="project" value="InterPro"/>
</dbReference>
<dbReference type="GO" id="GO:0045943">
    <property type="term" value="P:positive regulation of transcription by RNA polymerase I"/>
    <property type="evidence" value="ECO:0007669"/>
    <property type="project" value="InterPro"/>
</dbReference>
<dbReference type="InterPro" id="IPR015943">
    <property type="entry name" value="WD40/YVTN_repeat-like_dom_sf"/>
</dbReference>
<comment type="subcellular location">
    <subcellularLocation>
        <location evidence="1">Nucleus</location>
        <location evidence="1">Nucleolus</location>
    </subcellularLocation>
</comment>
<name>A0A0N4U950_DRAME</name>
<keyword evidence="7" id="KW-0539">Nucleus</keyword>
<evidence type="ECO:0000256" key="7">
    <source>
        <dbReference type="ARBA" id="ARBA00023242"/>
    </source>
</evidence>
<evidence type="ECO:0000256" key="6">
    <source>
        <dbReference type="ARBA" id="ARBA00023163"/>
    </source>
</evidence>
<dbReference type="WBParaSite" id="DME_0000359501-mRNA-1">
    <property type="protein sequence ID" value="DME_0000359501-mRNA-1"/>
    <property type="gene ID" value="DME_0000359501"/>
</dbReference>
<dbReference type="PANTHER" id="PTHR44215">
    <property type="entry name" value="WD REPEAT-CONTAINING PROTEIN 75"/>
    <property type="match status" value="1"/>
</dbReference>
<protein>
    <submittedName>
        <fullName evidence="9">WD_REPEATS_REGION domain-containing protein</fullName>
    </submittedName>
</protein>
<reference evidence="9" key="1">
    <citation type="submission" date="2017-02" db="UniProtKB">
        <authorList>
            <consortium name="WormBaseParasite"/>
        </authorList>
    </citation>
    <scope>IDENTIFICATION</scope>
</reference>
<keyword evidence="3" id="KW-0698">rRNA processing</keyword>
<dbReference type="AlphaFoldDB" id="A0A0N4U950"/>